<evidence type="ECO:0008006" key="10">
    <source>
        <dbReference type="Google" id="ProtNLM"/>
    </source>
</evidence>
<dbReference type="GO" id="GO:0005763">
    <property type="term" value="C:mitochondrial small ribosomal subunit"/>
    <property type="evidence" value="ECO:0007669"/>
    <property type="project" value="TreeGrafter"/>
</dbReference>
<dbReference type="Pfam" id="PF09243">
    <property type="entry name" value="Rsm22"/>
    <property type="match status" value="2"/>
</dbReference>
<gene>
    <name evidence="8" type="ORF">NQ318_021976</name>
</gene>
<evidence type="ECO:0000256" key="4">
    <source>
        <dbReference type="ARBA" id="ARBA00023004"/>
    </source>
</evidence>
<keyword evidence="4" id="KW-0408">Iron</keyword>
<evidence type="ECO:0000313" key="8">
    <source>
        <dbReference type="EMBL" id="KAJ8959291.1"/>
    </source>
</evidence>
<dbReference type="EMBL" id="JAPWTK010000013">
    <property type="protein sequence ID" value="KAJ8959291.1"/>
    <property type="molecule type" value="Genomic_DNA"/>
</dbReference>
<evidence type="ECO:0000313" key="9">
    <source>
        <dbReference type="Proteomes" id="UP001162162"/>
    </source>
</evidence>
<evidence type="ECO:0000256" key="7">
    <source>
        <dbReference type="ARBA" id="ARBA00045681"/>
    </source>
</evidence>
<dbReference type="GO" id="GO:0008168">
    <property type="term" value="F:methyltransferase activity"/>
    <property type="evidence" value="ECO:0007669"/>
    <property type="project" value="InterPro"/>
</dbReference>
<dbReference type="GO" id="GO:0046872">
    <property type="term" value="F:metal ion binding"/>
    <property type="evidence" value="ECO:0007669"/>
    <property type="project" value="UniProtKB-KW"/>
</dbReference>
<dbReference type="PANTHER" id="PTHR13184:SF5">
    <property type="entry name" value="METHYLTRANSFERASE-LIKE PROTEIN 17, MITOCHONDRIAL"/>
    <property type="match status" value="1"/>
</dbReference>
<comment type="caution">
    <text evidence="8">The sequence shown here is derived from an EMBL/GenBank/DDBJ whole genome shotgun (WGS) entry which is preliminary data.</text>
</comment>
<name>A0AAV8Z5E7_9CUCU</name>
<keyword evidence="9" id="KW-1185">Reference proteome</keyword>
<keyword evidence="5" id="KW-0411">Iron-sulfur</keyword>
<comment type="function">
    <text evidence="7">Mitochondrial ribosome (mitoribosome) assembly factor. Binds at the interface of the head and body domains of the mitochondrial small ribosomal subunit (mt-SSU), occluding the mRNA channel and preventing compaction of the head domain towards the body. Probable inactive methyltransferase: retains the characteristic folding and ability to bind S-adenosyl-L-methionine, but it probably lost its methyltransferase activity.</text>
</comment>
<dbReference type="Proteomes" id="UP001162162">
    <property type="component" value="Unassembled WGS sequence"/>
</dbReference>
<evidence type="ECO:0000256" key="3">
    <source>
        <dbReference type="ARBA" id="ARBA00022946"/>
    </source>
</evidence>
<evidence type="ECO:0000256" key="6">
    <source>
        <dbReference type="ARBA" id="ARBA00023128"/>
    </source>
</evidence>
<dbReference type="InterPro" id="IPR015324">
    <property type="entry name" value="Ribosomal_Rsm22-like"/>
</dbReference>
<dbReference type="PANTHER" id="PTHR13184">
    <property type="entry name" value="37S RIBOSOMAL PROTEIN S22"/>
    <property type="match status" value="1"/>
</dbReference>
<dbReference type="GO" id="GO:0003735">
    <property type="term" value="F:structural constituent of ribosome"/>
    <property type="evidence" value="ECO:0007669"/>
    <property type="project" value="TreeGrafter"/>
</dbReference>
<keyword evidence="6" id="KW-0496">Mitochondrion</keyword>
<keyword evidence="3" id="KW-0809">Transit peptide</keyword>
<proteinExistence type="predicted"/>
<reference evidence="8" key="1">
    <citation type="journal article" date="2023" name="Insect Mol. Biol.">
        <title>Genome sequencing provides insights into the evolution of gene families encoding plant cell wall-degrading enzymes in longhorned beetles.</title>
        <authorList>
            <person name="Shin N.R."/>
            <person name="Okamura Y."/>
            <person name="Kirsch R."/>
            <person name="Pauchet Y."/>
        </authorList>
    </citation>
    <scope>NUCLEOTIDE SEQUENCE</scope>
    <source>
        <strain evidence="8">AMC_N1</strain>
    </source>
</reference>
<dbReference type="GO" id="GO:0006412">
    <property type="term" value="P:translation"/>
    <property type="evidence" value="ECO:0007669"/>
    <property type="project" value="InterPro"/>
</dbReference>
<evidence type="ECO:0000256" key="5">
    <source>
        <dbReference type="ARBA" id="ARBA00023014"/>
    </source>
</evidence>
<organism evidence="8 9">
    <name type="scientific">Aromia moschata</name>
    <dbReference type="NCBI Taxonomy" id="1265417"/>
    <lineage>
        <taxon>Eukaryota</taxon>
        <taxon>Metazoa</taxon>
        <taxon>Ecdysozoa</taxon>
        <taxon>Arthropoda</taxon>
        <taxon>Hexapoda</taxon>
        <taxon>Insecta</taxon>
        <taxon>Pterygota</taxon>
        <taxon>Neoptera</taxon>
        <taxon>Endopterygota</taxon>
        <taxon>Coleoptera</taxon>
        <taxon>Polyphaga</taxon>
        <taxon>Cucujiformia</taxon>
        <taxon>Chrysomeloidea</taxon>
        <taxon>Cerambycidae</taxon>
        <taxon>Cerambycinae</taxon>
        <taxon>Callichromatini</taxon>
        <taxon>Aromia</taxon>
    </lineage>
</organism>
<sequence length="270" mass="30530">MDYNAYNSVLYLMARFVPEYAVLIKILGEISSRDPEFKPRSLFDFGSGVGPPIIIGNDIFLSISMWTPSNMNDLAQVLLQGGKGMGKMPSKGQFLPATKTTYDLVICAYSLFELPSMENRLQTMINLWNKTEKYLVIVEHGTNAGFKVINEIRDFLLDIKKESNVGHVFSPASPQNVDKNYIRQRSENDMGWPRIVRPALVRSKHTICRMCTANGKLEEVIFTASKHGKITYHCARASHWGDLLPVRLNSEMGVVESDNDRDKANDCKKF</sequence>
<dbReference type="GO" id="GO:0051536">
    <property type="term" value="F:iron-sulfur cluster binding"/>
    <property type="evidence" value="ECO:0007669"/>
    <property type="project" value="UniProtKB-KW"/>
</dbReference>
<dbReference type="AlphaFoldDB" id="A0AAV8Z5E7"/>
<accession>A0AAV8Z5E7</accession>
<comment type="subcellular location">
    <subcellularLocation>
        <location evidence="1">Mitochondrion</location>
    </subcellularLocation>
</comment>
<keyword evidence="2" id="KW-0479">Metal-binding</keyword>
<dbReference type="InterPro" id="IPR052571">
    <property type="entry name" value="Mt_RNA_Methyltransferase"/>
</dbReference>
<protein>
    <recommendedName>
        <fullName evidence="10">Methyltransferase type 11 domain-containing protein</fullName>
    </recommendedName>
</protein>
<evidence type="ECO:0000256" key="1">
    <source>
        <dbReference type="ARBA" id="ARBA00004173"/>
    </source>
</evidence>
<evidence type="ECO:0000256" key="2">
    <source>
        <dbReference type="ARBA" id="ARBA00022723"/>
    </source>
</evidence>